<dbReference type="Gene3D" id="2.40.128.20">
    <property type="match status" value="1"/>
</dbReference>
<reference evidence="5" key="1">
    <citation type="submission" date="2022-11" db="UniProtKB">
        <authorList>
            <consortium name="WormBaseParasite"/>
        </authorList>
    </citation>
    <scope>IDENTIFICATION</scope>
</reference>
<dbReference type="SUPFAM" id="SSF50814">
    <property type="entry name" value="Lipocalins"/>
    <property type="match status" value="1"/>
</dbReference>
<keyword evidence="4" id="KW-1185">Reference proteome</keyword>
<proteinExistence type="predicted"/>
<dbReference type="Pfam" id="PF24976">
    <property type="entry name" value="Lipocalin_10"/>
    <property type="match status" value="1"/>
</dbReference>
<protein>
    <recommendedName>
        <fullName evidence="3">Lipocalin domain-containing protein</fullName>
    </recommendedName>
</protein>
<feature type="compositionally biased region" description="Polar residues" evidence="1">
    <location>
        <begin position="313"/>
        <end position="323"/>
    </location>
</feature>
<evidence type="ECO:0000313" key="4">
    <source>
        <dbReference type="Proteomes" id="UP000887577"/>
    </source>
</evidence>
<dbReference type="Proteomes" id="UP000887577">
    <property type="component" value="Unplaced"/>
</dbReference>
<dbReference type="PANTHER" id="PTHR37437">
    <property type="entry name" value="LIPOCALIN-RELATED PROTEIN-RELATED"/>
    <property type="match status" value="1"/>
</dbReference>
<keyword evidence="2" id="KW-0732">Signal</keyword>
<dbReference type="InterPro" id="IPR056868">
    <property type="entry name" value="Lipocalin_dom_nem"/>
</dbReference>
<dbReference type="AlphaFoldDB" id="A0A914Z6T7"/>
<dbReference type="InterPro" id="IPR012674">
    <property type="entry name" value="Calycin"/>
</dbReference>
<feature type="region of interest" description="Disordered" evidence="1">
    <location>
        <begin position="307"/>
        <end position="358"/>
    </location>
</feature>
<dbReference type="FunFam" id="2.40.128.20:FF:000019">
    <property type="entry name" value="LiPocalin-Related protein"/>
    <property type="match status" value="1"/>
</dbReference>
<feature type="region of interest" description="Disordered" evidence="1">
    <location>
        <begin position="46"/>
        <end position="69"/>
    </location>
</feature>
<dbReference type="WBParaSite" id="PSU_v2.g8049.t1">
    <property type="protein sequence ID" value="PSU_v2.g8049.t1"/>
    <property type="gene ID" value="PSU_v2.g8049"/>
</dbReference>
<evidence type="ECO:0000259" key="3">
    <source>
        <dbReference type="Pfam" id="PF24976"/>
    </source>
</evidence>
<evidence type="ECO:0000256" key="2">
    <source>
        <dbReference type="SAM" id="SignalP"/>
    </source>
</evidence>
<accession>A0A914Z6T7</accession>
<dbReference type="PANTHER" id="PTHR37437:SF1">
    <property type="entry name" value="LIPOCALIN-RELATED PROTEIN"/>
    <property type="match status" value="1"/>
</dbReference>
<evidence type="ECO:0000256" key="1">
    <source>
        <dbReference type="SAM" id="MobiDB-lite"/>
    </source>
</evidence>
<feature type="signal peptide" evidence="2">
    <location>
        <begin position="1"/>
        <end position="17"/>
    </location>
</feature>
<evidence type="ECO:0000313" key="5">
    <source>
        <dbReference type="WBParaSite" id="PSU_v2.g8049.t1"/>
    </source>
</evidence>
<sequence>MIARGVIFITLIFSALAQNDISSRTVILRVEPQPHRAPYMKPMEAPHAISQQQQQQQQNFNPVPQTLPEFASAPASMRPAPMQLPSNRAPIVAVPPVQQPLPAVNSQLQFPGASPPGTAPVIGAQTPVFNATSGQQFIPRNLESVTPPPPPPLNIPPDVQNQLIKFFGLDSFGIPGLTGNHPNGFAGAVQELRAAGIPVQGLPAEHAGGQTIRAPQSGNINKEMTFILPKFILLDLLAQQNPAFANELNNFADGARSGNVFHSSSNVPLPEAKPGENGLIGLLSSSIRKMVKDSGVADALSQGIPSVLGTGEGSETPSPTSFQGAVAASRDSDPVTEESAALSTGHKGGDVRRQQSAAQRTLNGIASVLGGGGGNSPTHAGLPRIPGLPILPGGIPRNSQGQIDVVNLIGSITRRISNGTTLADVLPPEQLQTLADNVTDALLPSTPEDFDLTKFMGRWFEGINSPRATEQRCVVHHYGGLTKNDKTATFTALKIYREGSEYGQVRYSIGYAFRGGNKNAMLQLHTSESSDAQPFWVYKLGPEGTDPFGNKQYEYAIVSNWVKYPVTVLVRDPDTFKRKYEPEVLRWLEDQGFVNGFVRAFNMLQPASYSQCQYADSTFEIFG</sequence>
<organism evidence="4 5">
    <name type="scientific">Panagrolaimus superbus</name>
    <dbReference type="NCBI Taxonomy" id="310955"/>
    <lineage>
        <taxon>Eukaryota</taxon>
        <taxon>Metazoa</taxon>
        <taxon>Ecdysozoa</taxon>
        <taxon>Nematoda</taxon>
        <taxon>Chromadorea</taxon>
        <taxon>Rhabditida</taxon>
        <taxon>Tylenchina</taxon>
        <taxon>Panagrolaimomorpha</taxon>
        <taxon>Panagrolaimoidea</taxon>
        <taxon>Panagrolaimidae</taxon>
        <taxon>Panagrolaimus</taxon>
    </lineage>
</organism>
<name>A0A914Z6T7_9BILA</name>
<feature type="domain" description="Lipocalin" evidence="3">
    <location>
        <begin position="449"/>
        <end position="615"/>
    </location>
</feature>
<feature type="chain" id="PRO_5037575697" description="Lipocalin domain-containing protein" evidence="2">
    <location>
        <begin position="18"/>
        <end position="623"/>
    </location>
</feature>